<organism evidence="2 3">
    <name type="scientific">Flavobacterium frigoris</name>
    <dbReference type="NCBI Taxonomy" id="229204"/>
    <lineage>
        <taxon>Bacteria</taxon>
        <taxon>Pseudomonadati</taxon>
        <taxon>Bacteroidota</taxon>
        <taxon>Flavobacteriia</taxon>
        <taxon>Flavobacteriales</taxon>
        <taxon>Flavobacteriaceae</taxon>
        <taxon>Flavobacterium</taxon>
    </lineage>
</organism>
<feature type="domain" description="N-acetyltransferase" evidence="1">
    <location>
        <begin position="16"/>
        <end position="179"/>
    </location>
</feature>
<dbReference type="PANTHER" id="PTHR43792:SF16">
    <property type="entry name" value="N-ACETYLTRANSFERASE DOMAIN-CONTAINING PROTEIN"/>
    <property type="match status" value="1"/>
</dbReference>
<name>A0A1H9KXI9_FLAFI</name>
<evidence type="ECO:0000313" key="3">
    <source>
        <dbReference type="Proteomes" id="UP000183658"/>
    </source>
</evidence>
<accession>A0A1H9KXI9</accession>
<dbReference type="AlphaFoldDB" id="A0A1H9KXI9"/>
<keyword evidence="2" id="KW-0808">Transferase</keyword>
<dbReference type="Proteomes" id="UP000183658">
    <property type="component" value="Unassembled WGS sequence"/>
</dbReference>
<gene>
    <name evidence="2" type="ORF">SAMN05444355_106120</name>
</gene>
<evidence type="ECO:0000313" key="2">
    <source>
        <dbReference type="EMBL" id="SER03503.1"/>
    </source>
</evidence>
<dbReference type="Gene3D" id="3.40.630.30">
    <property type="match status" value="1"/>
</dbReference>
<dbReference type="InterPro" id="IPR016181">
    <property type="entry name" value="Acyl_CoA_acyltransferase"/>
</dbReference>
<dbReference type="GO" id="GO:0016747">
    <property type="term" value="F:acyltransferase activity, transferring groups other than amino-acyl groups"/>
    <property type="evidence" value="ECO:0007669"/>
    <property type="project" value="InterPro"/>
</dbReference>
<evidence type="ECO:0000259" key="1">
    <source>
        <dbReference type="PROSITE" id="PS51186"/>
    </source>
</evidence>
<protein>
    <submittedName>
        <fullName evidence="2">Protein N-acetyltransferase, RimJ/RimL family</fullName>
    </submittedName>
</protein>
<dbReference type="InterPro" id="IPR051531">
    <property type="entry name" value="N-acetyltransferase"/>
</dbReference>
<sequence length="182" mass="21025">MPTHCNMNATIETDRLTLRKIIPSDAEGMFLLDSNPNVHEFLGNHPVISIEESRKYIANIRNQYLENGIGRYAVILKETNTFIGWCGIKFITEPENGHVNFYEIGYRFIENYWGQGFGYESAKAWLDYGFTTMDIKTMYASANIENVGSRRILEKLGMQQKNEFDWKGIACLWYELNANNQG</sequence>
<dbReference type="Pfam" id="PF13302">
    <property type="entry name" value="Acetyltransf_3"/>
    <property type="match status" value="1"/>
</dbReference>
<dbReference type="InterPro" id="IPR000182">
    <property type="entry name" value="GNAT_dom"/>
</dbReference>
<dbReference type="EMBL" id="FOFZ01000006">
    <property type="protein sequence ID" value="SER03503.1"/>
    <property type="molecule type" value="Genomic_DNA"/>
</dbReference>
<dbReference type="PROSITE" id="PS51186">
    <property type="entry name" value="GNAT"/>
    <property type="match status" value="1"/>
</dbReference>
<dbReference type="SUPFAM" id="SSF55729">
    <property type="entry name" value="Acyl-CoA N-acyltransferases (Nat)"/>
    <property type="match status" value="1"/>
</dbReference>
<reference evidence="3" key="1">
    <citation type="submission" date="2016-10" db="EMBL/GenBank/DDBJ databases">
        <authorList>
            <person name="Varghese N."/>
            <person name="Submissions S."/>
        </authorList>
    </citation>
    <scope>NUCLEOTIDE SEQUENCE [LARGE SCALE GENOMIC DNA]</scope>
    <source>
        <strain evidence="3">DSM 15719</strain>
    </source>
</reference>
<keyword evidence="3" id="KW-1185">Reference proteome</keyword>
<dbReference type="PANTHER" id="PTHR43792">
    <property type="entry name" value="GNAT FAMILY, PUTATIVE (AFU_ORTHOLOGUE AFUA_3G00765)-RELATED-RELATED"/>
    <property type="match status" value="1"/>
</dbReference>
<dbReference type="RefSeq" id="WP_245744929.1">
    <property type="nucleotide sequence ID" value="NZ_CBCRVS010000014.1"/>
</dbReference>
<proteinExistence type="predicted"/>